<evidence type="ECO:0000256" key="3">
    <source>
        <dbReference type="ARBA" id="ARBA00022452"/>
    </source>
</evidence>
<evidence type="ECO:0000256" key="4">
    <source>
        <dbReference type="ARBA" id="ARBA00022496"/>
    </source>
</evidence>
<proteinExistence type="inferred from homology"/>
<organism evidence="17 18">
    <name type="scientific">Sphaerotilus mobilis</name>
    <dbReference type="NCBI Taxonomy" id="47994"/>
    <lineage>
        <taxon>Bacteria</taxon>
        <taxon>Pseudomonadati</taxon>
        <taxon>Pseudomonadota</taxon>
        <taxon>Betaproteobacteria</taxon>
        <taxon>Burkholderiales</taxon>
        <taxon>Sphaerotilaceae</taxon>
        <taxon>Sphaerotilus</taxon>
    </lineage>
</organism>
<comment type="similarity">
    <text evidence="11 12">Belongs to the TonB-dependent receptor family.</text>
</comment>
<keyword evidence="8 12" id="KW-0798">TonB box</keyword>
<dbReference type="PANTHER" id="PTHR32552">
    <property type="entry name" value="FERRICHROME IRON RECEPTOR-RELATED"/>
    <property type="match status" value="1"/>
</dbReference>
<evidence type="ECO:0000256" key="1">
    <source>
        <dbReference type="ARBA" id="ARBA00004571"/>
    </source>
</evidence>
<keyword evidence="7" id="KW-0406">Ion transport</keyword>
<dbReference type="Proteomes" id="UP000293433">
    <property type="component" value="Unassembled WGS sequence"/>
</dbReference>
<gene>
    <name evidence="17" type="ORF">EV685_4114</name>
</gene>
<keyword evidence="2 11" id="KW-0813">Transport</keyword>
<keyword evidence="3 11" id="KW-1134">Transmembrane beta strand</keyword>
<keyword evidence="18" id="KW-1185">Reference proteome</keyword>
<dbReference type="GO" id="GO:0006826">
    <property type="term" value="P:iron ion transport"/>
    <property type="evidence" value="ECO:0007669"/>
    <property type="project" value="UniProtKB-KW"/>
</dbReference>
<dbReference type="InterPro" id="IPR000531">
    <property type="entry name" value="Beta-barrel_TonB"/>
</dbReference>
<evidence type="ECO:0000256" key="7">
    <source>
        <dbReference type="ARBA" id="ARBA00023065"/>
    </source>
</evidence>
<evidence type="ECO:0000256" key="6">
    <source>
        <dbReference type="ARBA" id="ARBA00023004"/>
    </source>
</evidence>
<reference evidence="17 18" key="1">
    <citation type="submission" date="2019-02" db="EMBL/GenBank/DDBJ databases">
        <title>Genomic Encyclopedia of Type Strains, Phase IV (KMG-IV): sequencing the most valuable type-strain genomes for metagenomic binning, comparative biology and taxonomic classification.</title>
        <authorList>
            <person name="Goeker M."/>
        </authorList>
    </citation>
    <scope>NUCLEOTIDE SEQUENCE [LARGE SCALE GENOMIC DNA]</scope>
    <source>
        <strain evidence="17 18">DSM 10617</strain>
    </source>
</reference>
<keyword evidence="5 11" id="KW-0812">Transmembrane</keyword>
<dbReference type="InterPro" id="IPR039426">
    <property type="entry name" value="TonB-dep_rcpt-like"/>
</dbReference>
<keyword evidence="10 11" id="KW-0998">Cell outer membrane</keyword>
<dbReference type="PANTHER" id="PTHR32552:SF81">
    <property type="entry name" value="TONB-DEPENDENT OUTER MEMBRANE RECEPTOR"/>
    <property type="match status" value="1"/>
</dbReference>
<dbReference type="Pfam" id="PF00593">
    <property type="entry name" value="TonB_dep_Rec_b-barrel"/>
    <property type="match status" value="1"/>
</dbReference>
<keyword evidence="4" id="KW-0410">Iron transport</keyword>
<evidence type="ECO:0000256" key="5">
    <source>
        <dbReference type="ARBA" id="ARBA00022692"/>
    </source>
</evidence>
<keyword evidence="9 11" id="KW-0472">Membrane</keyword>
<evidence type="ECO:0000259" key="15">
    <source>
        <dbReference type="Pfam" id="PF00593"/>
    </source>
</evidence>
<name>A0A4Q7L9C5_9BURK</name>
<comment type="caution">
    <text evidence="17">The sequence shown here is derived from an EMBL/GenBank/DDBJ whole genome shotgun (WGS) entry which is preliminary data.</text>
</comment>
<protein>
    <submittedName>
        <fullName evidence="17">Iron complex outermembrane receptor protein</fullName>
    </submittedName>
</protein>
<evidence type="ECO:0000256" key="9">
    <source>
        <dbReference type="ARBA" id="ARBA00023136"/>
    </source>
</evidence>
<dbReference type="Gene3D" id="2.40.170.20">
    <property type="entry name" value="TonB-dependent receptor, beta-barrel domain"/>
    <property type="match status" value="1"/>
</dbReference>
<evidence type="ECO:0000256" key="11">
    <source>
        <dbReference type="PROSITE-ProRule" id="PRU01360"/>
    </source>
</evidence>
<accession>A0A4Q7L9C5</accession>
<feature type="signal peptide" evidence="14">
    <location>
        <begin position="1"/>
        <end position="27"/>
    </location>
</feature>
<keyword evidence="6" id="KW-0408">Iron</keyword>
<dbReference type="InterPro" id="IPR012910">
    <property type="entry name" value="Plug_dom"/>
</dbReference>
<feature type="chain" id="PRO_5020196483" evidence="14">
    <location>
        <begin position="28"/>
        <end position="731"/>
    </location>
</feature>
<dbReference type="GO" id="GO:0009279">
    <property type="term" value="C:cell outer membrane"/>
    <property type="evidence" value="ECO:0007669"/>
    <property type="project" value="UniProtKB-SubCell"/>
</dbReference>
<dbReference type="SUPFAM" id="SSF56935">
    <property type="entry name" value="Porins"/>
    <property type="match status" value="1"/>
</dbReference>
<keyword evidence="17" id="KW-0675">Receptor</keyword>
<comment type="subcellular location">
    <subcellularLocation>
        <location evidence="1 11">Cell outer membrane</location>
        <topology evidence="1 11">Multi-pass membrane protein</topology>
    </subcellularLocation>
</comment>
<dbReference type="Pfam" id="PF07715">
    <property type="entry name" value="Plug"/>
    <property type="match status" value="1"/>
</dbReference>
<dbReference type="PROSITE" id="PS52016">
    <property type="entry name" value="TONB_DEPENDENT_REC_3"/>
    <property type="match status" value="1"/>
</dbReference>
<dbReference type="InterPro" id="IPR036942">
    <property type="entry name" value="Beta-barrel_TonB_sf"/>
</dbReference>
<sequence>MMIFQKRPLVVAVLGAMAAQASFLANAQNNDASAQDAEVVVTANKVTQSALKVGASLSAVSSDDIREKGVADAKALTDLMPNTQISQAGNSSVVVNIRGIENTNTTALGEPAAAFHIDGIYLGRMSGAGSAFYDIERVEVLRGPQGTLYGRNANAGVVNVITKAPTSKREGSVSVDIGNLGQKRVDGAYNLPVNESLALRAAFSTNRRDGYSETKTATNGFTENQDNVHTDSFRLQGLLKISTSTSLSLSYDQSTNKAAGPNYYNLTTGGIPSKLVDPNVLIQGRFNDKASGIKSELKSNLGFADLTYLYGHRDTKNVEDYGTGPLILLTKFKMKQDSHELRLSSNDANSPLQWVTGYFKFKETGSDGRLDGNFPFFFFGPAAGPFGPDQCGGFSSCYPGLQFLDRQVTNESQALFGQATYSMTEASRLIAGARQTTDKKSRDGQQMLSGGQDYDPTNPGNLVVPLYGNASWKSSTYKLGYELDISATKMFYASVSTGFKAGGFNDGDTRSDPSLIYAPEKITAYEAGLNGRFFDNALQLTSSVFHYDYSDMQKSGIVNSQMKTTNTGNATVDGLELSARYRLNSAGRIDASLGLLEAKYKNYMTPNGTDYAGKKLDKTPSMTLNVGYSHNWNLESGARLTAYVGSKYSASYVTTDTGDLTVAPTQFTQKSFTKSSVSLTYGSEDDSMDVQLYVRNIENKSQLMGSVAFFGANYGYMSEPRTLGARATFRF</sequence>
<evidence type="ECO:0000313" key="18">
    <source>
        <dbReference type="Proteomes" id="UP000293433"/>
    </source>
</evidence>
<evidence type="ECO:0000256" key="2">
    <source>
        <dbReference type="ARBA" id="ARBA00022448"/>
    </source>
</evidence>
<evidence type="ECO:0000256" key="12">
    <source>
        <dbReference type="RuleBase" id="RU003357"/>
    </source>
</evidence>
<evidence type="ECO:0000256" key="13">
    <source>
        <dbReference type="SAM" id="MobiDB-lite"/>
    </source>
</evidence>
<evidence type="ECO:0000259" key="16">
    <source>
        <dbReference type="Pfam" id="PF07715"/>
    </source>
</evidence>
<feature type="domain" description="TonB-dependent receptor-like beta-barrel" evidence="15">
    <location>
        <begin position="247"/>
        <end position="697"/>
    </location>
</feature>
<evidence type="ECO:0000256" key="8">
    <source>
        <dbReference type="ARBA" id="ARBA00023077"/>
    </source>
</evidence>
<feature type="region of interest" description="Disordered" evidence="13">
    <location>
        <begin position="433"/>
        <end position="454"/>
    </location>
</feature>
<dbReference type="EMBL" id="SGWV01000015">
    <property type="protein sequence ID" value="RZS46695.1"/>
    <property type="molecule type" value="Genomic_DNA"/>
</dbReference>
<evidence type="ECO:0000256" key="10">
    <source>
        <dbReference type="ARBA" id="ARBA00023237"/>
    </source>
</evidence>
<keyword evidence="14" id="KW-0732">Signal</keyword>
<feature type="domain" description="TonB-dependent receptor plug" evidence="16">
    <location>
        <begin position="52"/>
        <end position="157"/>
    </location>
</feature>
<dbReference type="AlphaFoldDB" id="A0A4Q7L9C5"/>
<evidence type="ECO:0000313" key="17">
    <source>
        <dbReference type="EMBL" id="RZS46695.1"/>
    </source>
</evidence>
<evidence type="ECO:0000256" key="14">
    <source>
        <dbReference type="SAM" id="SignalP"/>
    </source>
</evidence>